<dbReference type="AlphaFoldDB" id="A0AAV0MRQ8"/>
<keyword evidence="3" id="KW-1185">Reference proteome</keyword>
<comment type="caution">
    <text evidence="2">The sequence shown here is derived from an EMBL/GenBank/DDBJ whole genome shotgun (WGS) entry which is preliminary data.</text>
</comment>
<evidence type="ECO:0000313" key="3">
    <source>
        <dbReference type="Proteomes" id="UP001154282"/>
    </source>
</evidence>
<feature type="region of interest" description="Disordered" evidence="1">
    <location>
        <begin position="308"/>
        <end position="343"/>
    </location>
</feature>
<organism evidence="2 3">
    <name type="scientific">Linum tenue</name>
    <dbReference type="NCBI Taxonomy" id="586396"/>
    <lineage>
        <taxon>Eukaryota</taxon>
        <taxon>Viridiplantae</taxon>
        <taxon>Streptophyta</taxon>
        <taxon>Embryophyta</taxon>
        <taxon>Tracheophyta</taxon>
        <taxon>Spermatophyta</taxon>
        <taxon>Magnoliopsida</taxon>
        <taxon>eudicotyledons</taxon>
        <taxon>Gunneridae</taxon>
        <taxon>Pentapetalae</taxon>
        <taxon>rosids</taxon>
        <taxon>fabids</taxon>
        <taxon>Malpighiales</taxon>
        <taxon>Linaceae</taxon>
        <taxon>Linum</taxon>
    </lineage>
</organism>
<feature type="compositionally biased region" description="Basic and acidic residues" evidence="1">
    <location>
        <begin position="253"/>
        <end position="264"/>
    </location>
</feature>
<feature type="region of interest" description="Disordered" evidence="1">
    <location>
        <begin position="472"/>
        <end position="597"/>
    </location>
</feature>
<dbReference type="EMBL" id="CAMGYJ010000007">
    <property type="protein sequence ID" value="CAI0448743.1"/>
    <property type="molecule type" value="Genomic_DNA"/>
</dbReference>
<feature type="compositionally biased region" description="Polar residues" evidence="1">
    <location>
        <begin position="569"/>
        <end position="581"/>
    </location>
</feature>
<feature type="region of interest" description="Disordered" evidence="1">
    <location>
        <begin position="383"/>
        <end position="413"/>
    </location>
</feature>
<dbReference type="PANTHER" id="PTHR37241:SF1">
    <property type="entry name" value="NEUROFILAMENT HEAVY PROTEIN"/>
    <property type="match status" value="1"/>
</dbReference>
<evidence type="ECO:0000313" key="2">
    <source>
        <dbReference type="EMBL" id="CAI0448743.1"/>
    </source>
</evidence>
<gene>
    <name evidence="2" type="ORF">LITE_LOCUS29922</name>
</gene>
<reference evidence="2" key="1">
    <citation type="submission" date="2022-08" db="EMBL/GenBank/DDBJ databases">
        <authorList>
            <person name="Gutierrez-Valencia J."/>
        </authorList>
    </citation>
    <scope>NUCLEOTIDE SEQUENCE</scope>
</reference>
<feature type="compositionally biased region" description="Polar residues" evidence="1">
    <location>
        <begin position="332"/>
        <end position="343"/>
    </location>
</feature>
<sequence>MADELASVSPVFPHQGEYPEVEEEDFYEQISAPKYVDLTKPDPRRSSEDRYWFCLRVGCDQKHEEEMDSEAIYKNFVLRVMAARSPNVKLRKALCNKEKSHNLKCPQTVPAKPSRPRGPRLALISSISKKLVDNKAKLKPLLKQTATTPKVMAKQPSNMAKALTTPRNKKPAVSEPAAAFRSVRAPKSTALIGLPKKMGTARTLVFHSPKKQVRTNPPSEGIDSMKTLCSGMKKLEITSGNKQMMRSTTAVSDAKRKQPRGREVKSRVYDGLLHTPTKVAKQAKSSKCLEGKNLETSSMMLQPDSDHAACKGVQDDSSNELDTEEKCRNGPQGMNANESRASGQENVLDAVMEEGFEEIKMTDQGAITSASSGGENHFEVAAEGDKENVSASDENRRLDHNADGRGKNALENQNNLNGRKTRRIMAKPLKESSVAPVAVVARSLNHRKPKPTHPKPFRLRTDERGILKEANMEKKLHPTLKELTTVPQRRHQHVLQRNEKNLEQTELGSNTHEGSETEEINSRPQKEQPQNKASGLRNPKGISTPTPNRQHTLSSQKKVAAVPRRTPSKAATTGQKASRTPLTKAKTALSPSPPATTCAVEMDDATSQPLTEGKKLAVPKGPNFHVTHLPKSCARRVGS</sequence>
<evidence type="ECO:0000256" key="1">
    <source>
        <dbReference type="SAM" id="MobiDB-lite"/>
    </source>
</evidence>
<feature type="compositionally biased region" description="Basic and acidic residues" evidence="1">
    <location>
        <begin position="383"/>
        <end position="408"/>
    </location>
</feature>
<feature type="region of interest" description="Disordered" evidence="1">
    <location>
        <begin position="243"/>
        <end position="264"/>
    </location>
</feature>
<feature type="region of interest" description="Disordered" evidence="1">
    <location>
        <begin position="160"/>
        <end position="180"/>
    </location>
</feature>
<dbReference type="Proteomes" id="UP001154282">
    <property type="component" value="Unassembled WGS sequence"/>
</dbReference>
<feature type="compositionally biased region" description="Polar residues" evidence="1">
    <location>
        <begin position="541"/>
        <end position="557"/>
    </location>
</feature>
<accession>A0AAV0MRQ8</accession>
<proteinExistence type="predicted"/>
<name>A0AAV0MRQ8_9ROSI</name>
<protein>
    <submittedName>
        <fullName evidence="2">Uncharacterized protein</fullName>
    </submittedName>
</protein>
<dbReference type="PANTHER" id="PTHR37241">
    <property type="entry name" value="NEUROFILAMENT HEAVY PROTEIN"/>
    <property type="match status" value="1"/>
</dbReference>